<dbReference type="PANTHER" id="PTHR43747">
    <property type="entry name" value="FAD-BINDING PROTEIN"/>
    <property type="match status" value="1"/>
</dbReference>
<organism evidence="3 4">
    <name type="scientific">Parvularcula mediterranea</name>
    <dbReference type="NCBI Taxonomy" id="2732508"/>
    <lineage>
        <taxon>Bacteria</taxon>
        <taxon>Pseudomonadati</taxon>
        <taxon>Pseudomonadota</taxon>
        <taxon>Alphaproteobacteria</taxon>
        <taxon>Parvularculales</taxon>
        <taxon>Parvularculaceae</taxon>
        <taxon>Parvularcula</taxon>
    </lineage>
</organism>
<gene>
    <name evidence="3" type="ORF">HK107_03955</name>
</gene>
<dbReference type="InterPro" id="IPR006905">
    <property type="entry name" value="Flavin_halogenase"/>
</dbReference>
<keyword evidence="4" id="KW-1185">Reference proteome</keyword>
<keyword evidence="2" id="KW-0274">FAD</keyword>
<dbReference type="InterPro" id="IPR033856">
    <property type="entry name" value="Trp_halogen"/>
</dbReference>
<comment type="caution">
    <text evidence="3">The sequence shown here is derived from an EMBL/GenBank/DDBJ whole genome shotgun (WGS) entry which is preliminary data.</text>
</comment>
<evidence type="ECO:0000256" key="1">
    <source>
        <dbReference type="PIRSR" id="PIRSR011396-1"/>
    </source>
</evidence>
<proteinExistence type="predicted"/>
<accession>A0A7Y3W4F8</accession>
<dbReference type="InterPro" id="IPR036188">
    <property type="entry name" value="FAD/NAD-bd_sf"/>
</dbReference>
<dbReference type="GO" id="GO:0004497">
    <property type="term" value="F:monooxygenase activity"/>
    <property type="evidence" value="ECO:0007669"/>
    <property type="project" value="InterPro"/>
</dbReference>
<dbReference type="PIRSF" id="PIRSF011396">
    <property type="entry name" value="Trp_halogenase"/>
    <property type="match status" value="1"/>
</dbReference>
<keyword evidence="2" id="KW-0285">Flavoprotein</keyword>
<evidence type="ECO:0000313" key="3">
    <source>
        <dbReference type="EMBL" id="NNU15474.1"/>
    </source>
</evidence>
<reference evidence="3 4" key="1">
    <citation type="submission" date="2020-05" db="EMBL/GenBank/DDBJ databases">
        <title>Parvularcula mediterraneae sp. nov., isolated from polypropylene straw from shallow seawater of the seashore of Laganas in Zakynthos island, Greece.</title>
        <authorList>
            <person name="Szabo I."/>
            <person name="Al-Omari J."/>
            <person name="Rado J."/>
            <person name="Szerdahelyi G.S."/>
        </authorList>
    </citation>
    <scope>NUCLEOTIDE SEQUENCE [LARGE SCALE GENOMIC DNA]</scope>
    <source>
        <strain evidence="3 4">ZS-1/3</strain>
    </source>
</reference>
<sequence>MDDLRIRKIVVAGGGTAGWMAASALAILLNDPTVSIRVIESKAIGTVGVGEATIPHIRYFNRLLGLDEAEFLRKTKATFKLGIEFVNWGKLGDSYIHPFGPYGYNMDGVHFHHYWLRHQNQPGSAHVDDYNLVVSAAKAGKFTHPKTNLNNSPLNTVEYAYQFDAALYAQYMQSVAEARGVRTTEGKITKVNQRAEDGFIESLEMEDGEVIEGDLFIDCTGFRGLLIEQTLQTGYTDWSHYLPCNRAVAMPCEMNGPPIPYTRATARDAGWQWRIPLQHRTGNGHVYCSEYISDDEAVSVLKSNLDGEALADPNFLRFTTGIRNKVWNKNVVALGLASGFLEPLESTSIHLIQTAIARLMTNFPDRLFNEHDIEYYNQRTLLEYEQVRDFLVLHYNATQRDDTPFWNYCRTMELPETLKQRMDIYSENGRLYRHDNELFGDTSWFAVFEGQNVRPKRYHPFINRLSDAELDHRMTEMRRATQKCMDAFEDHSTYLQKVMGAR</sequence>
<dbReference type="AlphaFoldDB" id="A0A7Y3W4F8"/>
<dbReference type="Gene3D" id="3.50.50.60">
    <property type="entry name" value="FAD/NAD(P)-binding domain"/>
    <property type="match status" value="1"/>
</dbReference>
<dbReference type="Proteomes" id="UP000536835">
    <property type="component" value="Unassembled WGS sequence"/>
</dbReference>
<dbReference type="GO" id="GO:0000166">
    <property type="term" value="F:nucleotide binding"/>
    <property type="evidence" value="ECO:0007669"/>
    <property type="project" value="UniProtKB-KW"/>
</dbReference>
<feature type="binding site" evidence="2">
    <location>
        <position position="336"/>
    </location>
    <ligand>
        <name>FAD</name>
        <dbReference type="ChEBI" id="CHEBI:57692"/>
    </ligand>
</feature>
<dbReference type="EMBL" id="JABFCX010000002">
    <property type="protein sequence ID" value="NNU15474.1"/>
    <property type="molecule type" value="Genomic_DNA"/>
</dbReference>
<dbReference type="Pfam" id="PF04820">
    <property type="entry name" value="Trp_halogenase"/>
    <property type="match status" value="1"/>
</dbReference>
<feature type="binding site" evidence="2">
    <location>
        <begin position="14"/>
        <end position="17"/>
    </location>
    <ligand>
        <name>FAD</name>
        <dbReference type="ChEBI" id="CHEBI:57692"/>
    </ligand>
</feature>
<feature type="binding site" evidence="2">
    <location>
        <position position="80"/>
    </location>
    <ligand>
        <name>7-chloro-L-tryptophan</name>
        <dbReference type="ChEBI" id="CHEBI:58713"/>
    </ligand>
</feature>
<keyword evidence="2" id="KW-0547">Nucleotide-binding</keyword>
<dbReference type="SUPFAM" id="SSF51905">
    <property type="entry name" value="FAD/NAD(P)-binding domain"/>
    <property type="match status" value="1"/>
</dbReference>
<feature type="binding site" evidence="2">
    <location>
        <position position="349"/>
    </location>
    <ligand>
        <name>FAD</name>
        <dbReference type="ChEBI" id="CHEBI:57692"/>
    </ligand>
</feature>
<dbReference type="RefSeq" id="WP_173196973.1">
    <property type="nucleotide sequence ID" value="NZ_JABFCX010000002.1"/>
</dbReference>
<name>A0A7Y3W4F8_9PROT</name>
<feature type="active site" evidence="1">
    <location>
        <position position="80"/>
    </location>
</feature>
<evidence type="ECO:0000256" key="2">
    <source>
        <dbReference type="PIRSR" id="PIRSR011396-2"/>
    </source>
</evidence>
<feature type="binding site" evidence="2">
    <location>
        <position position="345"/>
    </location>
    <ligand>
        <name>L-tryptophan</name>
        <dbReference type="ChEBI" id="CHEBI:57912"/>
    </ligand>
</feature>
<protein>
    <submittedName>
        <fullName evidence="3">Tryptophan 7-halogenase</fullName>
    </submittedName>
</protein>
<dbReference type="PANTHER" id="PTHR43747:SF4">
    <property type="entry name" value="FLAVIN-DEPENDENT TRYPTOPHAN HALOGENASE"/>
    <property type="match status" value="1"/>
</dbReference>
<evidence type="ECO:0000313" key="4">
    <source>
        <dbReference type="Proteomes" id="UP000536835"/>
    </source>
</evidence>
<dbReference type="InterPro" id="IPR050816">
    <property type="entry name" value="Flavin-dep_Halogenase_NPB"/>
</dbReference>